<dbReference type="AlphaFoldDB" id="A0A0G1N111"/>
<dbReference type="Pfam" id="PF13439">
    <property type="entry name" value="Glyco_transf_4"/>
    <property type="match status" value="1"/>
</dbReference>
<dbReference type="EMBL" id="LCJW01000003">
    <property type="protein sequence ID" value="KKT86737.1"/>
    <property type="molecule type" value="Genomic_DNA"/>
</dbReference>
<dbReference type="Proteomes" id="UP000034797">
    <property type="component" value="Unassembled WGS sequence"/>
</dbReference>
<gene>
    <name evidence="4" type="ORF">UW84_C0003G0019</name>
</gene>
<dbReference type="PANTHER" id="PTHR46401:SF2">
    <property type="entry name" value="GLYCOSYLTRANSFERASE WBBK-RELATED"/>
    <property type="match status" value="1"/>
</dbReference>
<dbReference type="InterPro" id="IPR028098">
    <property type="entry name" value="Glyco_trans_4-like_N"/>
</dbReference>
<comment type="caution">
    <text evidence="4">The sequence shown here is derived from an EMBL/GenBank/DDBJ whole genome shotgun (WGS) entry which is preliminary data.</text>
</comment>
<feature type="domain" description="Glycosyl transferase family 1" evidence="2">
    <location>
        <begin position="200"/>
        <end position="353"/>
    </location>
</feature>
<proteinExistence type="predicted"/>
<dbReference type="SUPFAM" id="SSF53756">
    <property type="entry name" value="UDP-Glycosyltransferase/glycogen phosphorylase"/>
    <property type="match status" value="1"/>
</dbReference>
<keyword evidence="1 4" id="KW-0808">Transferase</keyword>
<evidence type="ECO:0000259" key="3">
    <source>
        <dbReference type="Pfam" id="PF13439"/>
    </source>
</evidence>
<dbReference type="Pfam" id="PF00534">
    <property type="entry name" value="Glycos_transf_1"/>
    <property type="match status" value="1"/>
</dbReference>
<accession>A0A0G1N111</accession>
<evidence type="ECO:0000313" key="4">
    <source>
        <dbReference type="EMBL" id="KKT86737.1"/>
    </source>
</evidence>
<dbReference type="CDD" id="cd03809">
    <property type="entry name" value="GT4_MtfB-like"/>
    <property type="match status" value="1"/>
</dbReference>
<evidence type="ECO:0000313" key="5">
    <source>
        <dbReference type="Proteomes" id="UP000034797"/>
    </source>
</evidence>
<protein>
    <submittedName>
        <fullName evidence="4">Mannosyltransferase B-like protein</fullName>
    </submittedName>
</protein>
<sequence>MRIGIDARLYGLEHAGLGRYVLEMVNQVLKTDTKNEYVLFLTSRHAMEFQNKKRVKVVITNTPIYGFLEQIVLPFVFMRERLDLLHIPHFNAPFLYPGKIILTIHDLIKHQSKGKETTTRQPWLYFFKRGGYLFLTNIIVHRASHIIVPSEFVRKDVSKKLHVKVEKITVTYEAVSGNLKKIRLSDSGKRLILSRYGLSQPFVVYTGSTYPHKNVELLIDAIIKHNENKEADLQLALIGARPIFWERMQKKIEDQSLGHWIKLLGFVDDKNVSKLYSLALALVHPSKMEGFGLTGMEAMNLGLPVISSYASCLPEVYGSAALFFDPDNVEDLVEKMETLISSTELRKSLSEKGLLQAKKYSWERMGKETVAVYNSLLKK</sequence>
<dbReference type="GO" id="GO:0009103">
    <property type="term" value="P:lipopolysaccharide biosynthetic process"/>
    <property type="evidence" value="ECO:0007669"/>
    <property type="project" value="TreeGrafter"/>
</dbReference>
<dbReference type="InterPro" id="IPR001296">
    <property type="entry name" value="Glyco_trans_1"/>
</dbReference>
<reference evidence="4 5" key="1">
    <citation type="journal article" date="2015" name="Nature">
        <title>rRNA introns, odd ribosomes, and small enigmatic genomes across a large radiation of phyla.</title>
        <authorList>
            <person name="Brown C.T."/>
            <person name="Hug L.A."/>
            <person name="Thomas B.C."/>
            <person name="Sharon I."/>
            <person name="Castelle C.J."/>
            <person name="Singh A."/>
            <person name="Wilkins M.J."/>
            <person name="Williams K.H."/>
            <person name="Banfield J.F."/>
        </authorList>
    </citation>
    <scope>NUCLEOTIDE SEQUENCE [LARGE SCALE GENOMIC DNA]</scope>
</reference>
<dbReference type="PANTHER" id="PTHR46401">
    <property type="entry name" value="GLYCOSYLTRANSFERASE WBBK-RELATED"/>
    <property type="match status" value="1"/>
</dbReference>
<keyword evidence="4" id="KW-0328">Glycosyltransferase</keyword>
<organism evidence="4 5">
    <name type="scientific">Candidatus Collierbacteria bacterium GW2011_GWA2_44_99</name>
    <dbReference type="NCBI Taxonomy" id="1618380"/>
    <lineage>
        <taxon>Bacteria</taxon>
        <taxon>Candidatus Collieribacteriota</taxon>
    </lineage>
</organism>
<evidence type="ECO:0000256" key="1">
    <source>
        <dbReference type="ARBA" id="ARBA00022679"/>
    </source>
</evidence>
<name>A0A0G1N111_9BACT</name>
<dbReference type="GO" id="GO:0016757">
    <property type="term" value="F:glycosyltransferase activity"/>
    <property type="evidence" value="ECO:0007669"/>
    <property type="project" value="UniProtKB-KW"/>
</dbReference>
<dbReference type="Gene3D" id="3.40.50.2000">
    <property type="entry name" value="Glycogen Phosphorylase B"/>
    <property type="match status" value="2"/>
</dbReference>
<evidence type="ECO:0000259" key="2">
    <source>
        <dbReference type="Pfam" id="PF00534"/>
    </source>
</evidence>
<feature type="domain" description="Glycosyltransferase subfamily 4-like N-terminal" evidence="3">
    <location>
        <begin position="16"/>
        <end position="175"/>
    </location>
</feature>